<dbReference type="CDD" id="cd03479">
    <property type="entry name" value="Rieske_RO_Alpha_PhDO_like"/>
    <property type="match status" value="1"/>
</dbReference>
<evidence type="ECO:0000313" key="7">
    <source>
        <dbReference type="EMBL" id="RNB80520.1"/>
    </source>
</evidence>
<dbReference type="AlphaFoldDB" id="A0A3M8CXJ5"/>
<feature type="domain" description="Rieske" evidence="6">
    <location>
        <begin position="27"/>
        <end position="134"/>
    </location>
</feature>
<evidence type="ECO:0000256" key="4">
    <source>
        <dbReference type="ARBA" id="ARBA00023004"/>
    </source>
</evidence>
<dbReference type="InterPro" id="IPR015881">
    <property type="entry name" value="ARHD_Rieske_2Fe_2S"/>
</dbReference>
<dbReference type="GO" id="GO:0051213">
    <property type="term" value="F:dioxygenase activity"/>
    <property type="evidence" value="ECO:0007669"/>
    <property type="project" value="UniProtKB-KW"/>
</dbReference>
<dbReference type="SUPFAM" id="SSF50022">
    <property type="entry name" value="ISP domain"/>
    <property type="match status" value="1"/>
</dbReference>
<dbReference type="PANTHER" id="PTHR21266:SF59">
    <property type="entry name" value="BLR4922 PROTEIN"/>
    <property type="match status" value="1"/>
</dbReference>
<proteinExistence type="predicted"/>
<evidence type="ECO:0000256" key="2">
    <source>
        <dbReference type="ARBA" id="ARBA00022723"/>
    </source>
</evidence>
<dbReference type="RefSeq" id="WP_122926031.1">
    <property type="nucleotide sequence ID" value="NZ_RHHU01000017.1"/>
</dbReference>
<protein>
    <submittedName>
        <fullName evidence="7">Aromatic ring-hydroxylating dioxygenase subunit alpha</fullName>
    </submittedName>
</protein>
<evidence type="ECO:0000256" key="5">
    <source>
        <dbReference type="ARBA" id="ARBA00023014"/>
    </source>
</evidence>
<dbReference type="GO" id="GO:0016705">
    <property type="term" value="F:oxidoreductase activity, acting on paired donors, with incorporation or reduction of molecular oxygen"/>
    <property type="evidence" value="ECO:0007669"/>
    <property type="project" value="UniProtKB-ARBA"/>
</dbReference>
<keyword evidence="2" id="KW-0479">Metal-binding</keyword>
<dbReference type="GO" id="GO:0005506">
    <property type="term" value="F:iron ion binding"/>
    <property type="evidence" value="ECO:0007669"/>
    <property type="project" value="InterPro"/>
</dbReference>
<dbReference type="Pfam" id="PF00355">
    <property type="entry name" value="Rieske"/>
    <property type="match status" value="1"/>
</dbReference>
<gene>
    <name evidence="7" type="ORF">EDM59_24650</name>
</gene>
<dbReference type="EMBL" id="RHHU01000017">
    <property type="protein sequence ID" value="RNB80520.1"/>
    <property type="molecule type" value="Genomic_DNA"/>
</dbReference>
<dbReference type="InterPro" id="IPR045623">
    <property type="entry name" value="LigXa_C"/>
</dbReference>
<dbReference type="Proteomes" id="UP000269573">
    <property type="component" value="Unassembled WGS sequence"/>
</dbReference>
<keyword evidence="8" id="KW-1185">Reference proteome</keyword>
<dbReference type="SUPFAM" id="SSF55961">
    <property type="entry name" value="Bet v1-like"/>
    <property type="match status" value="1"/>
</dbReference>
<comment type="caution">
    <text evidence="7">The sequence shown here is derived from an EMBL/GenBank/DDBJ whole genome shotgun (WGS) entry which is preliminary data.</text>
</comment>
<dbReference type="InterPro" id="IPR036922">
    <property type="entry name" value="Rieske_2Fe-2S_sf"/>
</dbReference>
<dbReference type="Pfam" id="PF19301">
    <property type="entry name" value="LigXa_C"/>
    <property type="match status" value="1"/>
</dbReference>
<dbReference type="GO" id="GO:0051537">
    <property type="term" value="F:2 iron, 2 sulfur cluster binding"/>
    <property type="evidence" value="ECO:0007669"/>
    <property type="project" value="UniProtKB-KW"/>
</dbReference>
<keyword evidence="7" id="KW-0223">Dioxygenase</keyword>
<reference evidence="7 8" key="1">
    <citation type="submission" date="2018-10" db="EMBL/GenBank/DDBJ databases">
        <title>Phylogenomics of Brevibacillus.</title>
        <authorList>
            <person name="Dunlap C."/>
        </authorList>
    </citation>
    <scope>NUCLEOTIDE SEQUENCE [LARGE SCALE GENOMIC DNA]</scope>
    <source>
        <strain evidence="7 8">JCM 15774</strain>
    </source>
</reference>
<organism evidence="7 8">
    <name type="scientific">Brevibacillus nitrificans</name>
    <dbReference type="NCBI Taxonomy" id="651560"/>
    <lineage>
        <taxon>Bacteria</taxon>
        <taxon>Bacillati</taxon>
        <taxon>Bacillota</taxon>
        <taxon>Bacilli</taxon>
        <taxon>Bacillales</taxon>
        <taxon>Paenibacillaceae</taxon>
        <taxon>Brevibacillus</taxon>
    </lineage>
</organism>
<evidence type="ECO:0000259" key="6">
    <source>
        <dbReference type="PROSITE" id="PS51296"/>
    </source>
</evidence>
<keyword evidence="4" id="KW-0408">Iron</keyword>
<name>A0A3M8CXJ5_9BACL</name>
<accession>A0A3M8CXJ5</accession>
<keyword evidence="1" id="KW-0001">2Fe-2S</keyword>
<dbReference type="GO" id="GO:0004497">
    <property type="term" value="F:monooxygenase activity"/>
    <property type="evidence" value="ECO:0007669"/>
    <property type="project" value="UniProtKB-ARBA"/>
</dbReference>
<dbReference type="InterPro" id="IPR050584">
    <property type="entry name" value="Cholesterol_7-desaturase"/>
</dbReference>
<dbReference type="PANTHER" id="PTHR21266">
    <property type="entry name" value="IRON-SULFUR DOMAIN CONTAINING PROTEIN"/>
    <property type="match status" value="1"/>
</dbReference>
<dbReference type="InterPro" id="IPR017941">
    <property type="entry name" value="Rieske_2Fe-2S"/>
</dbReference>
<sequence length="424" mass="48234">MLSKEDNKLLTETDKGTPMGELFRRYWVPALLSEELPAPDCQPVRVTLLGEKLIAFRDTNNQVGLLDEFCPHRRASLFFGRNEEGGLRCVYHGWKFDACGKCVDMPSEPPESNFKSKVSIKSYPCREFGGIVWTYMGPENEMPELPVFEFTLVPESHRFFSRRIQESNYFQGIEGGIDSSHISFLHRRVHDNPTPTQKAVENGAPKFEVGKTDYGLLIGARRETKDENFYWRITQYVMPWYALIPPTTNQSQLRTGHAWVPMDNENCWHWSFSWIPEAPISEPMRENMRAGRHELHTELIPGTLRPVQNKDNDYLIDRELQRSKKNYSGIRGIGMQDAAVQESAGVIVDRSTEKLGTSDAAIIVARRVMINAAKGLEKGEAPPGLDVEKIKVRAASIMLSKDVPFQEGAAELMKLRESDFVYSS</sequence>
<dbReference type="Gene3D" id="2.102.10.10">
    <property type="entry name" value="Rieske [2Fe-2S] iron-sulphur domain"/>
    <property type="match status" value="1"/>
</dbReference>
<keyword evidence="3" id="KW-0560">Oxidoreductase</keyword>
<dbReference type="Gene3D" id="3.90.380.10">
    <property type="entry name" value="Naphthalene 1,2-dioxygenase Alpha Subunit, Chain A, domain 1"/>
    <property type="match status" value="1"/>
</dbReference>
<dbReference type="CDD" id="cd08878">
    <property type="entry name" value="RHO_alpha_C_DMO-like"/>
    <property type="match status" value="1"/>
</dbReference>
<evidence type="ECO:0000256" key="1">
    <source>
        <dbReference type="ARBA" id="ARBA00022714"/>
    </source>
</evidence>
<dbReference type="PROSITE" id="PS00570">
    <property type="entry name" value="RING_HYDROXYL_ALPHA"/>
    <property type="match status" value="1"/>
</dbReference>
<evidence type="ECO:0000256" key="3">
    <source>
        <dbReference type="ARBA" id="ARBA00023002"/>
    </source>
</evidence>
<keyword evidence="5" id="KW-0411">Iron-sulfur</keyword>
<dbReference type="PROSITE" id="PS51296">
    <property type="entry name" value="RIESKE"/>
    <property type="match status" value="1"/>
</dbReference>
<evidence type="ECO:0000313" key="8">
    <source>
        <dbReference type="Proteomes" id="UP000269573"/>
    </source>
</evidence>